<comment type="caution">
    <text evidence="2">The sequence shown here is derived from an EMBL/GenBank/DDBJ whole genome shotgun (WGS) entry which is preliminary data.</text>
</comment>
<organism evidence="2 3">
    <name type="scientific">Planobispora rosea</name>
    <dbReference type="NCBI Taxonomy" id="35762"/>
    <lineage>
        <taxon>Bacteria</taxon>
        <taxon>Bacillati</taxon>
        <taxon>Actinomycetota</taxon>
        <taxon>Actinomycetes</taxon>
        <taxon>Streptosporangiales</taxon>
        <taxon>Streptosporangiaceae</taxon>
        <taxon>Planobispora</taxon>
    </lineage>
</organism>
<accession>A0A8J3S8D0</accession>
<gene>
    <name evidence="2" type="ORF">Pro02_62840</name>
</gene>
<protein>
    <submittedName>
        <fullName evidence="2">Uncharacterized protein</fullName>
    </submittedName>
</protein>
<dbReference type="EMBL" id="BOOI01000069">
    <property type="protein sequence ID" value="GIH87876.1"/>
    <property type="molecule type" value="Genomic_DNA"/>
</dbReference>
<evidence type="ECO:0000313" key="2">
    <source>
        <dbReference type="EMBL" id="GIH87876.1"/>
    </source>
</evidence>
<name>A0A8J3S8D0_PLARO</name>
<reference evidence="2" key="1">
    <citation type="submission" date="2021-01" db="EMBL/GenBank/DDBJ databases">
        <title>Whole genome shotgun sequence of Planobispora rosea NBRC 15558.</title>
        <authorList>
            <person name="Komaki H."/>
            <person name="Tamura T."/>
        </authorList>
    </citation>
    <scope>NUCLEOTIDE SEQUENCE</scope>
    <source>
        <strain evidence="2">NBRC 15558</strain>
    </source>
</reference>
<dbReference type="Proteomes" id="UP000655044">
    <property type="component" value="Unassembled WGS sequence"/>
</dbReference>
<feature type="compositionally biased region" description="Low complexity" evidence="1">
    <location>
        <begin position="64"/>
        <end position="75"/>
    </location>
</feature>
<dbReference type="RefSeq" id="WP_141703971.1">
    <property type="nucleotide sequence ID" value="NZ_BMQP01000046.1"/>
</dbReference>
<evidence type="ECO:0000313" key="3">
    <source>
        <dbReference type="Proteomes" id="UP000655044"/>
    </source>
</evidence>
<evidence type="ECO:0000256" key="1">
    <source>
        <dbReference type="SAM" id="MobiDB-lite"/>
    </source>
</evidence>
<proteinExistence type="predicted"/>
<dbReference type="AlphaFoldDB" id="A0A8J3S8D0"/>
<keyword evidence="3" id="KW-1185">Reference proteome</keyword>
<feature type="region of interest" description="Disordered" evidence="1">
    <location>
        <begin position="43"/>
        <end position="85"/>
    </location>
</feature>
<sequence length="85" mass="8589">MGLFDGFGVRPAGPVAYSSDKVRHSGSDNSFFGHLRFPPVDTGGSWPWSSTGAAAGLGDDPLPAAGTGTGSSSSARYSVERPTSA</sequence>